<protein>
    <recommendedName>
        <fullName evidence="4">DUF4064 domain-containing protein</fullName>
    </recommendedName>
</protein>
<keyword evidence="3" id="KW-1185">Reference proteome</keyword>
<accession>A0ABT7MZT6</accession>
<keyword evidence="1" id="KW-1133">Transmembrane helix</keyword>
<feature type="transmembrane region" description="Helical" evidence="1">
    <location>
        <begin position="69"/>
        <end position="92"/>
    </location>
</feature>
<sequence length="122" mass="12863">MASTQRKEEPHGGVLSEDTGHSGMWGFLIGIIVAAFIAVPLSAAVAFATHPTTQAMFGVHLKNASSGGYAAFWWTVALFLLALPFLIGFGVAKLSGRTLGIIAGIVILFIIAFVILGQLFLF</sequence>
<dbReference type="EMBL" id="JASXSZ010000003">
    <property type="protein sequence ID" value="MDL9979936.1"/>
    <property type="molecule type" value="Genomic_DNA"/>
</dbReference>
<evidence type="ECO:0000256" key="1">
    <source>
        <dbReference type="SAM" id="Phobius"/>
    </source>
</evidence>
<feature type="transmembrane region" description="Helical" evidence="1">
    <location>
        <begin position="98"/>
        <end position="121"/>
    </location>
</feature>
<evidence type="ECO:0000313" key="3">
    <source>
        <dbReference type="Proteomes" id="UP001235064"/>
    </source>
</evidence>
<evidence type="ECO:0008006" key="4">
    <source>
        <dbReference type="Google" id="ProtNLM"/>
    </source>
</evidence>
<name>A0ABT7MZT6_9MICO</name>
<organism evidence="2 3">
    <name type="scientific">Microbacterium candidum</name>
    <dbReference type="NCBI Taxonomy" id="3041922"/>
    <lineage>
        <taxon>Bacteria</taxon>
        <taxon>Bacillati</taxon>
        <taxon>Actinomycetota</taxon>
        <taxon>Actinomycetes</taxon>
        <taxon>Micrococcales</taxon>
        <taxon>Microbacteriaceae</taxon>
        <taxon>Microbacterium</taxon>
    </lineage>
</organism>
<reference evidence="2 3" key="1">
    <citation type="submission" date="2023-06" db="EMBL/GenBank/DDBJ databases">
        <title>Microbacterium sp. nov., isolated from a waste landfill.</title>
        <authorList>
            <person name="Wen W."/>
        </authorList>
    </citation>
    <scope>NUCLEOTIDE SEQUENCE [LARGE SCALE GENOMIC DNA]</scope>
    <source>
        <strain evidence="2 3">ASV49</strain>
    </source>
</reference>
<evidence type="ECO:0000313" key="2">
    <source>
        <dbReference type="EMBL" id="MDL9979936.1"/>
    </source>
</evidence>
<feature type="transmembrane region" description="Helical" evidence="1">
    <location>
        <begin position="24"/>
        <end position="48"/>
    </location>
</feature>
<dbReference type="Proteomes" id="UP001235064">
    <property type="component" value="Unassembled WGS sequence"/>
</dbReference>
<keyword evidence="1" id="KW-0812">Transmembrane</keyword>
<keyword evidence="1" id="KW-0472">Membrane</keyword>
<comment type="caution">
    <text evidence="2">The sequence shown here is derived from an EMBL/GenBank/DDBJ whole genome shotgun (WGS) entry which is preliminary data.</text>
</comment>
<dbReference type="RefSeq" id="WP_286288874.1">
    <property type="nucleotide sequence ID" value="NZ_JASXSZ010000003.1"/>
</dbReference>
<gene>
    <name evidence="2" type="ORF">QSV35_11395</name>
</gene>
<proteinExistence type="predicted"/>